<reference evidence="9" key="1">
    <citation type="submission" date="2023-06" db="EMBL/GenBank/DDBJ databases">
        <authorList>
            <person name="Zeman M."/>
            <person name="Kubasova T."/>
            <person name="Jahodarova E."/>
            <person name="Nykrynova M."/>
            <person name="Rychlik I."/>
        </authorList>
    </citation>
    <scope>NUCLEOTIDE SEQUENCE</scope>
    <source>
        <strain evidence="9">ET15</strain>
        <strain evidence="8">ET37</strain>
    </source>
</reference>
<evidence type="ECO:0000313" key="10">
    <source>
        <dbReference type="Proteomes" id="UP001167831"/>
    </source>
</evidence>
<dbReference type="Proteomes" id="UP001168478">
    <property type="component" value="Unassembled WGS sequence"/>
</dbReference>
<dbReference type="InterPro" id="IPR014284">
    <property type="entry name" value="RNA_pol_sigma-70_dom"/>
</dbReference>
<dbReference type="Gene3D" id="1.10.10.10">
    <property type="entry name" value="Winged helix-like DNA-binding domain superfamily/Winged helix DNA-binding domain"/>
    <property type="match status" value="1"/>
</dbReference>
<proteinExistence type="inferred from homology"/>
<keyword evidence="2" id="KW-0805">Transcription regulation</keyword>
<dbReference type="CDD" id="cd06171">
    <property type="entry name" value="Sigma70_r4"/>
    <property type="match status" value="1"/>
</dbReference>
<dbReference type="InterPro" id="IPR013324">
    <property type="entry name" value="RNA_pol_sigma_r3/r4-like"/>
</dbReference>
<reference evidence="9" key="2">
    <citation type="submission" date="2023-08" db="EMBL/GenBank/DDBJ databases">
        <title>Identification and characterization of horizontal gene transfer across gut microbiota members of farm animals based on homology search.</title>
        <authorList>
            <person name="Schwarzerova J."/>
            <person name="Nykrynova M."/>
            <person name="Jureckova K."/>
            <person name="Cejkova D."/>
            <person name="Rychlik I."/>
        </authorList>
    </citation>
    <scope>NUCLEOTIDE SEQUENCE</scope>
    <source>
        <strain evidence="9">ET15</strain>
        <strain evidence="8">ET37</strain>
    </source>
</reference>
<evidence type="ECO:0000256" key="4">
    <source>
        <dbReference type="ARBA" id="ARBA00023125"/>
    </source>
</evidence>
<evidence type="ECO:0000256" key="5">
    <source>
        <dbReference type="ARBA" id="ARBA00023163"/>
    </source>
</evidence>
<evidence type="ECO:0000256" key="2">
    <source>
        <dbReference type="ARBA" id="ARBA00023015"/>
    </source>
</evidence>
<evidence type="ECO:0000256" key="3">
    <source>
        <dbReference type="ARBA" id="ARBA00023082"/>
    </source>
</evidence>
<accession>A0AAW7JKX2</accession>
<evidence type="ECO:0000259" key="7">
    <source>
        <dbReference type="Pfam" id="PF08281"/>
    </source>
</evidence>
<evidence type="ECO:0000313" key="8">
    <source>
        <dbReference type="EMBL" id="MDN0023249.1"/>
    </source>
</evidence>
<evidence type="ECO:0000259" key="6">
    <source>
        <dbReference type="Pfam" id="PF04542"/>
    </source>
</evidence>
<dbReference type="RefSeq" id="WP_068856382.1">
    <property type="nucleotide sequence ID" value="NZ_JAUEIE010000010.1"/>
</dbReference>
<name>A0AAW7JKX2_9BACT</name>
<evidence type="ECO:0000313" key="9">
    <source>
        <dbReference type="EMBL" id="MDN0025890.1"/>
    </source>
</evidence>
<sequence length="161" mass="18015">MTTEEFENEAELVRPILVATAAHMLGSDSEAEDAAQETLAKLWGMRGELRSPMAALARAVVRNLCVDTIRRRHAVIVPLSDKQRNMAETVTDNDPFSHVMKVIDLLPEAQQIVIRLRHIDGMSTADIAQLTGTSEAAVRKTLSRARMAVRKHYLEDIRNEQ</sequence>
<organism evidence="9 11">
    <name type="scientific">Leyella lascolaii</name>
    <dbReference type="NCBI Taxonomy" id="1776379"/>
    <lineage>
        <taxon>Bacteria</taxon>
        <taxon>Pseudomonadati</taxon>
        <taxon>Bacteroidota</taxon>
        <taxon>Bacteroidia</taxon>
        <taxon>Bacteroidales</taxon>
        <taxon>Prevotellaceae</taxon>
        <taxon>Leyella</taxon>
    </lineage>
</organism>
<feature type="domain" description="RNA polymerase sigma factor 70 region 4 type 2" evidence="7">
    <location>
        <begin position="100"/>
        <end position="148"/>
    </location>
</feature>
<evidence type="ECO:0000313" key="11">
    <source>
        <dbReference type="Proteomes" id="UP001168478"/>
    </source>
</evidence>
<dbReference type="InterPro" id="IPR039425">
    <property type="entry name" value="RNA_pol_sigma-70-like"/>
</dbReference>
<comment type="similarity">
    <text evidence="1">Belongs to the sigma-70 factor family. ECF subfamily.</text>
</comment>
<dbReference type="SUPFAM" id="SSF88946">
    <property type="entry name" value="Sigma2 domain of RNA polymerase sigma factors"/>
    <property type="match status" value="1"/>
</dbReference>
<dbReference type="NCBIfam" id="TIGR02937">
    <property type="entry name" value="sigma70-ECF"/>
    <property type="match status" value="1"/>
</dbReference>
<keyword evidence="10" id="KW-1185">Reference proteome</keyword>
<gene>
    <name evidence="8" type="ORF">QVN81_09485</name>
    <name evidence="9" type="ORF">QVN84_10230</name>
</gene>
<dbReference type="EMBL" id="JAUEIF010000010">
    <property type="protein sequence ID" value="MDN0025890.1"/>
    <property type="molecule type" value="Genomic_DNA"/>
</dbReference>
<dbReference type="Pfam" id="PF08281">
    <property type="entry name" value="Sigma70_r4_2"/>
    <property type="match status" value="1"/>
</dbReference>
<dbReference type="InterPro" id="IPR013325">
    <property type="entry name" value="RNA_pol_sigma_r2"/>
</dbReference>
<dbReference type="InterPro" id="IPR007627">
    <property type="entry name" value="RNA_pol_sigma70_r2"/>
</dbReference>
<keyword evidence="3" id="KW-0731">Sigma factor</keyword>
<dbReference type="InterPro" id="IPR013249">
    <property type="entry name" value="RNA_pol_sigma70_r4_t2"/>
</dbReference>
<dbReference type="PANTHER" id="PTHR43133:SF8">
    <property type="entry name" value="RNA POLYMERASE SIGMA FACTOR HI_1459-RELATED"/>
    <property type="match status" value="1"/>
</dbReference>
<dbReference type="PANTHER" id="PTHR43133">
    <property type="entry name" value="RNA POLYMERASE ECF-TYPE SIGMA FACTO"/>
    <property type="match status" value="1"/>
</dbReference>
<dbReference type="GO" id="GO:0003677">
    <property type="term" value="F:DNA binding"/>
    <property type="evidence" value="ECO:0007669"/>
    <property type="project" value="UniProtKB-KW"/>
</dbReference>
<dbReference type="GO" id="GO:0006352">
    <property type="term" value="P:DNA-templated transcription initiation"/>
    <property type="evidence" value="ECO:0007669"/>
    <property type="project" value="InterPro"/>
</dbReference>
<keyword evidence="4" id="KW-0238">DNA-binding</keyword>
<dbReference type="SUPFAM" id="SSF88659">
    <property type="entry name" value="Sigma3 and sigma4 domains of RNA polymerase sigma factors"/>
    <property type="match status" value="1"/>
</dbReference>
<dbReference type="EMBL" id="JAUEIE010000010">
    <property type="protein sequence ID" value="MDN0023249.1"/>
    <property type="molecule type" value="Genomic_DNA"/>
</dbReference>
<dbReference type="AlphaFoldDB" id="A0AAW7JKX2"/>
<dbReference type="InterPro" id="IPR036388">
    <property type="entry name" value="WH-like_DNA-bd_sf"/>
</dbReference>
<protein>
    <submittedName>
        <fullName evidence="9">Sigma-70 family RNA polymerase sigma factor</fullName>
    </submittedName>
</protein>
<feature type="domain" description="RNA polymerase sigma-70 region 2" evidence="6">
    <location>
        <begin position="13"/>
        <end position="73"/>
    </location>
</feature>
<evidence type="ECO:0000256" key="1">
    <source>
        <dbReference type="ARBA" id="ARBA00010641"/>
    </source>
</evidence>
<comment type="caution">
    <text evidence="9">The sequence shown here is derived from an EMBL/GenBank/DDBJ whole genome shotgun (WGS) entry which is preliminary data.</text>
</comment>
<keyword evidence="5" id="KW-0804">Transcription</keyword>
<dbReference type="Proteomes" id="UP001167831">
    <property type="component" value="Unassembled WGS sequence"/>
</dbReference>
<dbReference type="Gene3D" id="1.10.1740.10">
    <property type="match status" value="1"/>
</dbReference>
<dbReference type="GO" id="GO:0016987">
    <property type="term" value="F:sigma factor activity"/>
    <property type="evidence" value="ECO:0007669"/>
    <property type="project" value="UniProtKB-KW"/>
</dbReference>
<dbReference type="Pfam" id="PF04542">
    <property type="entry name" value="Sigma70_r2"/>
    <property type="match status" value="1"/>
</dbReference>